<proteinExistence type="predicted"/>
<comment type="caution">
    <text evidence="1">The sequence shown here is derived from an EMBL/GenBank/DDBJ whole genome shotgun (WGS) entry which is preliminary data.</text>
</comment>
<dbReference type="EMBL" id="WHNZ01000012">
    <property type="protein sequence ID" value="NOU99320.1"/>
    <property type="molecule type" value="Genomic_DNA"/>
</dbReference>
<dbReference type="RefSeq" id="WP_171682175.1">
    <property type="nucleotide sequence ID" value="NZ_WHNZ01000012.1"/>
</dbReference>
<dbReference type="Proteomes" id="UP000618579">
    <property type="component" value="Unassembled WGS sequence"/>
</dbReference>
<evidence type="ECO:0000313" key="1">
    <source>
        <dbReference type="EMBL" id="NOU99320.1"/>
    </source>
</evidence>
<accession>A0ABX1ZHG6</accession>
<gene>
    <name evidence="1" type="ORF">GC097_04675</name>
</gene>
<protein>
    <submittedName>
        <fullName evidence="1">Uncharacterized protein</fullName>
    </submittedName>
</protein>
<keyword evidence="2" id="KW-1185">Reference proteome</keyword>
<evidence type="ECO:0000313" key="2">
    <source>
        <dbReference type="Proteomes" id="UP000618579"/>
    </source>
</evidence>
<reference evidence="1 2" key="1">
    <citation type="submission" date="2019-10" db="EMBL/GenBank/DDBJ databases">
        <title>Description of Paenibacillus pedi sp. nov.</title>
        <authorList>
            <person name="Carlier A."/>
            <person name="Qi S."/>
        </authorList>
    </citation>
    <scope>NUCLEOTIDE SEQUENCE [LARGE SCALE GENOMIC DNA]</scope>
    <source>
        <strain evidence="1 2">LMG 31457</strain>
    </source>
</reference>
<organism evidence="1 2">
    <name type="scientific">Paenibacillus planticolens</name>
    <dbReference type="NCBI Taxonomy" id="2654976"/>
    <lineage>
        <taxon>Bacteria</taxon>
        <taxon>Bacillati</taxon>
        <taxon>Bacillota</taxon>
        <taxon>Bacilli</taxon>
        <taxon>Bacillales</taxon>
        <taxon>Paenibacillaceae</taxon>
        <taxon>Paenibacillus</taxon>
    </lineage>
</organism>
<name>A0ABX1ZHG6_9BACL</name>
<sequence>MEKEQIPDEVSIELRKKMENTWDINLRHYWYPLSKCKRSDLIAFDADYIVDDSSKLGRIIMLLKEHGVDQLYEFLESGHAYKIQISELHPFYGYYNVSTGGEGFWCSEEWTGLYMNRSFD</sequence>